<accession>A0A1B8YAZ1</accession>
<evidence type="ECO:0000256" key="1">
    <source>
        <dbReference type="ARBA" id="ARBA00010116"/>
    </source>
</evidence>
<protein>
    <submittedName>
        <fullName evidence="3">Bacterial Ig-like domain (Group 1)</fullName>
    </submittedName>
</protein>
<dbReference type="InterPro" id="IPR008964">
    <property type="entry name" value="Invasin/intimin_cell_adhesion"/>
</dbReference>
<feature type="domain" description="Big-1" evidence="2">
    <location>
        <begin position="11"/>
        <end position="95"/>
    </location>
</feature>
<name>A0A1B8YAZ1_9GAMM</name>
<dbReference type="SUPFAM" id="SSF49373">
    <property type="entry name" value="Invasin/intimin cell-adhesion fragments"/>
    <property type="match status" value="2"/>
</dbReference>
<keyword evidence="4" id="KW-1185">Reference proteome</keyword>
<comment type="caution">
    <text evidence="3">The sequence shown here is derived from an EMBL/GenBank/DDBJ whole genome shotgun (WGS) entry which is preliminary data.</text>
</comment>
<dbReference type="AlphaFoldDB" id="A0A1B8YAZ1"/>
<proteinExistence type="inferred from homology"/>
<evidence type="ECO:0000259" key="2">
    <source>
        <dbReference type="Pfam" id="PF02369"/>
    </source>
</evidence>
<organism evidence="3 4">
    <name type="scientific">Photorhabdus namnaonensis</name>
    <dbReference type="NCBI Taxonomy" id="1851568"/>
    <lineage>
        <taxon>Bacteria</taxon>
        <taxon>Pseudomonadati</taxon>
        <taxon>Pseudomonadota</taxon>
        <taxon>Gammaproteobacteria</taxon>
        <taxon>Enterobacterales</taxon>
        <taxon>Morganellaceae</taxon>
        <taxon>Photorhabdus</taxon>
    </lineage>
</organism>
<dbReference type="InterPro" id="IPR003344">
    <property type="entry name" value="Big_1_dom"/>
</dbReference>
<dbReference type="PATRIC" id="fig|29488.15.peg.5049"/>
<dbReference type="InterPro" id="IPR013783">
    <property type="entry name" value="Ig-like_fold"/>
</dbReference>
<dbReference type="Pfam" id="PF02369">
    <property type="entry name" value="Big_1"/>
    <property type="match status" value="1"/>
</dbReference>
<dbReference type="Gene3D" id="2.60.40.10">
    <property type="entry name" value="Immunoglobulins"/>
    <property type="match status" value="2"/>
</dbReference>
<gene>
    <name evidence="3" type="ORF">Phpb_04593</name>
</gene>
<evidence type="ECO:0000313" key="4">
    <source>
        <dbReference type="Proteomes" id="UP000092665"/>
    </source>
</evidence>
<dbReference type="EMBL" id="LOIC01000104">
    <property type="protein sequence ID" value="OCA52309.1"/>
    <property type="molecule type" value="Genomic_DNA"/>
</dbReference>
<evidence type="ECO:0000313" key="3">
    <source>
        <dbReference type="EMBL" id="OCA52309.1"/>
    </source>
</evidence>
<comment type="similarity">
    <text evidence="1">Belongs to the intimin/invasin family.</text>
</comment>
<dbReference type="Proteomes" id="UP000092665">
    <property type="component" value="Unassembled WGS sequence"/>
</dbReference>
<sequence length="438" mass="47810">MTVEVDKDKEHYNNGIDSYTFTATVKDGHGNLVVGKPIDIDWQTNPTVDGLKLTKQNNSVSNAQGQVTATLTSTVVAIDVQVSAKTATQQTPMNADKKVSFISPDELASLTVSPDHVTEGEGEGHTYTFTATVKDFSGQAKSGVAVAWSATNSKGVTITDKNLVTQVVGDGKTDDDGKAQYQIYSKSGGFVAVMVTAKVNDSSVGSKNKMVEIKANEQDVANFFILDYHYKDGESLGRSVPKERMNFGWQEMKFKPEYLPGKLHIDGYSGVYDSSNKSVVDVEALQGDFQVKKAGTATLTTTFTHPESGRYLKYVIPDVKIDHFVIVDFNPTGPGVGYAYSKDRIDTIQPLPSCTRGNRIKERDLGSSIDYLVKNLNLDLIQKGLLGDPQHELNIVGVTMGGLYVESKESKESKESIQAHLLNKQDSYTKAYVVLCEK</sequence>
<reference evidence="4" key="1">
    <citation type="submission" date="2015-11" db="EMBL/GenBank/DDBJ databases">
        <authorList>
            <person name="Tobias N.J."/>
            <person name="Mishra B."/>
            <person name="Gupta D.K."/>
            <person name="Thines M."/>
            <person name="Stinear T.P."/>
            <person name="Bode H.B."/>
        </authorList>
    </citation>
    <scope>NUCLEOTIDE SEQUENCE [LARGE SCALE GENOMIC DNA]</scope>
    <source>
        <strain evidence="4">PB45.5</strain>
    </source>
</reference>